<dbReference type="InterPro" id="IPR013149">
    <property type="entry name" value="ADH-like_C"/>
</dbReference>
<evidence type="ECO:0000313" key="2">
    <source>
        <dbReference type="EMBL" id="KAF7557261.1"/>
    </source>
</evidence>
<evidence type="ECO:0000259" key="1">
    <source>
        <dbReference type="SMART" id="SM00829"/>
    </source>
</evidence>
<keyword evidence="3" id="KW-1185">Reference proteome</keyword>
<dbReference type="OrthoDB" id="9930022at2759"/>
<dbReference type="InterPro" id="IPR020843">
    <property type="entry name" value="ER"/>
</dbReference>
<name>A0A9P5HJK6_9HYPO</name>
<organism evidence="2 3">
    <name type="scientific">Cylindrodendrum hubeiense</name>
    <dbReference type="NCBI Taxonomy" id="595255"/>
    <lineage>
        <taxon>Eukaryota</taxon>
        <taxon>Fungi</taxon>
        <taxon>Dikarya</taxon>
        <taxon>Ascomycota</taxon>
        <taxon>Pezizomycotina</taxon>
        <taxon>Sordariomycetes</taxon>
        <taxon>Hypocreomycetidae</taxon>
        <taxon>Hypocreales</taxon>
        <taxon>Nectriaceae</taxon>
        <taxon>Cylindrodendrum</taxon>
    </lineage>
</organism>
<dbReference type="GO" id="GO:0016491">
    <property type="term" value="F:oxidoreductase activity"/>
    <property type="evidence" value="ECO:0007669"/>
    <property type="project" value="InterPro"/>
</dbReference>
<feature type="domain" description="Enoyl reductase (ER)" evidence="1">
    <location>
        <begin position="14"/>
        <end position="350"/>
    </location>
</feature>
<sequence length="357" mass="38051">MSRRWILTGQEGFEVSLKYEQDVQVPSADDLGPTEVLVKIYSASLNYRELVIARGGVNGPISGPVVPGCDGAGVVEAVGSEVKDFQVEDRVVTYFAPRLVESSGDNAFPGHPDVTSMLGQGIDGVLRSKGVFPAAALVHAPTSLGWLQTATLPCTWVTAWNSLFGIKGKEAGPGTWVLVQGTGGVSIATLQLARAVGATVVATTSTDDKAARLKALGATHTVNYRSNPDNWAQEARSLTPDKRGFDIVIDVAGNETLAQSLTAVRVDGVVMVIGMVGGHAEPVPLFAAMLHTCIVRGIIAGSRSQLRELVSFIDENKITPAIDDVVFELAEVKDAYRRLEEKRHFAKVVIKINHAKV</sequence>
<dbReference type="PANTHER" id="PTHR45033">
    <property type="match status" value="1"/>
</dbReference>
<dbReference type="Gene3D" id="3.90.180.10">
    <property type="entry name" value="Medium-chain alcohol dehydrogenases, catalytic domain"/>
    <property type="match status" value="1"/>
</dbReference>
<dbReference type="InterPro" id="IPR052711">
    <property type="entry name" value="Zinc_ADH-like"/>
</dbReference>
<accession>A0A9P5HJK6</accession>
<gene>
    <name evidence="2" type="ORF">G7Z17_g825</name>
</gene>
<dbReference type="EMBL" id="JAANBB010000006">
    <property type="protein sequence ID" value="KAF7557261.1"/>
    <property type="molecule type" value="Genomic_DNA"/>
</dbReference>
<dbReference type="InterPro" id="IPR011032">
    <property type="entry name" value="GroES-like_sf"/>
</dbReference>
<dbReference type="Proteomes" id="UP000722485">
    <property type="component" value="Unassembled WGS sequence"/>
</dbReference>
<dbReference type="Pfam" id="PF08240">
    <property type="entry name" value="ADH_N"/>
    <property type="match status" value="1"/>
</dbReference>
<comment type="caution">
    <text evidence="2">The sequence shown here is derived from an EMBL/GenBank/DDBJ whole genome shotgun (WGS) entry which is preliminary data.</text>
</comment>
<reference evidence="2" key="1">
    <citation type="submission" date="2020-03" db="EMBL/GenBank/DDBJ databases">
        <title>Draft Genome Sequence of Cylindrodendrum hubeiense.</title>
        <authorList>
            <person name="Buettner E."/>
            <person name="Kellner H."/>
        </authorList>
    </citation>
    <scope>NUCLEOTIDE SEQUENCE</scope>
    <source>
        <strain evidence="2">IHI 201604</strain>
    </source>
</reference>
<dbReference type="SUPFAM" id="SSF51735">
    <property type="entry name" value="NAD(P)-binding Rossmann-fold domains"/>
    <property type="match status" value="1"/>
</dbReference>
<protein>
    <recommendedName>
        <fullName evidence="1">Enoyl reductase (ER) domain-containing protein</fullName>
    </recommendedName>
</protein>
<dbReference type="Gene3D" id="3.40.50.720">
    <property type="entry name" value="NAD(P)-binding Rossmann-like Domain"/>
    <property type="match status" value="1"/>
</dbReference>
<proteinExistence type="predicted"/>
<dbReference type="AlphaFoldDB" id="A0A9P5HJK6"/>
<dbReference type="InterPro" id="IPR036291">
    <property type="entry name" value="NAD(P)-bd_dom_sf"/>
</dbReference>
<dbReference type="PANTHER" id="PTHR45033:SF2">
    <property type="entry name" value="ZINC-TYPE ALCOHOL DEHYDROGENASE-LIKE PROTEIN C1773.06C"/>
    <property type="match status" value="1"/>
</dbReference>
<dbReference type="InterPro" id="IPR013154">
    <property type="entry name" value="ADH-like_N"/>
</dbReference>
<dbReference type="SUPFAM" id="SSF50129">
    <property type="entry name" value="GroES-like"/>
    <property type="match status" value="1"/>
</dbReference>
<dbReference type="Pfam" id="PF00107">
    <property type="entry name" value="ADH_zinc_N"/>
    <property type="match status" value="1"/>
</dbReference>
<dbReference type="SMART" id="SM00829">
    <property type="entry name" value="PKS_ER"/>
    <property type="match status" value="1"/>
</dbReference>
<dbReference type="CDD" id="cd08276">
    <property type="entry name" value="MDR7"/>
    <property type="match status" value="1"/>
</dbReference>
<evidence type="ECO:0000313" key="3">
    <source>
        <dbReference type="Proteomes" id="UP000722485"/>
    </source>
</evidence>